<reference evidence="1 2" key="1">
    <citation type="journal article" date="2012" name="Vet. Microbiol.">
        <title>Complete genome sequence and characterization of a broad-host range T4-like bacteriophage phiAS5 infecting Aeromonas salmonicida subsp. salmonicida.</title>
        <authorList>
            <person name="Kim J.H."/>
            <person name="Son J.S."/>
            <person name="Choi Y.J."/>
            <person name="Choresca C.H.Jr."/>
            <person name="Shin S.P."/>
            <person name="Han J.E."/>
            <person name="Jun J.W."/>
            <person name="Park S.C."/>
        </authorList>
    </citation>
    <scope>NUCLEOTIDE SEQUENCE [LARGE SCALE GENOMIC DNA]</scope>
</reference>
<dbReference type="EMBL" id="HM452126">
    <property type="protein sequence ID" value="ADM80175.1"/>
    <property type="molecule type" value="Genomic_DNA"/>
</dbReference>
<evidence type="ECO:0000313" key="2">
    <source>
        <dbReference type="Proteomes" id="UP000002236"/>
    </source>
</evidence>
<accession>E1A286</accession>
<dbReference type="KEGG" id="vg:9861739"/>
<dbReference type="RefSeq" id="YP_003969621.1">
    <property type="nucleotide sequence ID" value="NC_014636.1"/>
</dbReference>
<dbReference type="Proteomes" id="UP000002236">
    <property type="component" value="Segment"/>
</dbReference>
<evidence type="ECO:0000313" key="1">
    <source>
        <dbReference type="EMBL" id="ADM80175.1"/>
    </source>
</evidence>
<dbReference type="OrthoDB" id="4118at10239"/>
<proteinExistence type="predicted"/>
<protein>
    <submittedName>
        <fullName evidence="1">Uncharacterized protein</fullName>
    </submittedName>
</protein>
<gene>
    <name evidence="1" type="ORF">phiAS5_ORF0332</name>
</gene>
<name>E1A286_9CAUD</name>
<keyword evidence="2" id="KW-1185">Reference proteome</keyword>
<sequence length="408" mass="45710">MAIERISQSALENFTIDHIIIMQGDTGYEVSDAFYSLEINEGMTKGFMSGTLVINNSIDLLDGALNPRGDEYIEVSFYHKYPGGAAGQIFTKMFRVNSYKDFVDANAMNRGLVEFKFESFGSIENEFIRVSKSYKNTGTHAIVDDMLKLLGYQDLQIRIEPTLHNKDIVIPNLTPVEVISYLVNHSQSGDSTTKGDSNYYFFENRDFVNFVSGSNLINADPVAVYTYGPTIDQNFQGQLIKFARDRGYNLRDQARGGSFGVTVMSNSLIDKSYKVTPLEVESVKEVYKTLNADKWYGGSLSNNRKACMIMSCEDQMYQHLNTGSNGNSLGIQRVNRSNLSAKRAFARIGGNTDITSGSVIDLKVPSVGGNSNERDTGKWLVFSVRHLITRDNYTMDLELMSDSDIRRM</sequence>
<dbReference type="GeneID" id="9861739"/>
<organism evidence="1 2">
    <name type="scientific">Aeromonas phage phiAS5</name>
    <dbReference type="NCBI Taxonomy" id="879630"/>
    <lineage>
        <taxon>Viruses</taxon>
        <taxon>Duplodnaviria</taxon>
        <taxon>Heunggongvirae</taxon>
        <taxon>Uroviricota</taxon>
        <taxon>Caudoviricetes</taxon>
        <taxon>Pantevenvirales</taxon>
        <taxon>Straboviridae</taxon>
        <taxon>Chrysonvirus</taxon>
        <taxon>Chrysonvirus as5</taxon>
    </lineage>
</organism>